<dbReference type="STRING" id="698738.OLEAN_C36510"/>
<dbReference type="Pfam" id="PF13426">
    <property type="entry name" value="PAS_9"/>
    <property type="match status" value="1"/>
</dbReference>
<dbReference type="InterPro" id="IPR036097">
    <property type="entry name" value="HisK_dim/P_sf"/>
</dbReference>
<name>R4YRV3_OLEAN</name>
<keyword evidence="3 11" id="KW-0597">Phosphoprotein</keyword>
<dbReference type="Gene3D" id="3.40.50.2300">
    <property type="match status" value="1"/>
</dbReference>
<keyword evidence="5" id="KW-0547">Nucleotide-binding</keyword>
<dbReference type="HOGENOM" id="CLU_000445_114_15_6"/>
<evidence type="ECO:0000256" key="1">
    <source>
        <dbReference type="ARBA" id="ARBA00000085"/>
    </source>
</evidence>
<evidence type="ECO:0000259" key="14">
    <source>
        <dbReference type="PROSITE" id="PS50110"/>
    </source>
</evidence>
<evidence type="ECO:0000313" key="17">
    <source>
        <dbReference type="Proteomes" id="UP000032749"/>
    </source>
</evidence>
<evidence type="ECO:0000256" key="4">
    <source>
        <dbReference type="ARBA" id="ARBA00022679"/>
    </source>
</evidence>
<evidence type="ECO:0000256" key="7">
    <source>
        <dbReference type="ARBA" id="ARBA00022840"/>
    </source>
</evidence>
<keyword evidence="6" id="KW-0418">Kinase</keyword>
<dbReference type="FunFam" id="1.10.287.130:FF:000002">
    <property type="entry name" value="Two-component osmosensing histidine kinase"/>
    <property type="match status" value="1"/>
</dbReference>
<dbReference type="InterPro" id="IPR011006">
    <property type="entry name" value="CheY-like_superfamily"/>
</dbReference>
<dbReference type="CDD" id="cd16922">
    <property type="entry name" value="HATPase_EvgS-ArcB-TorS-like"/>
    <property type="match status" value="1"/>
</dbReference>
<evidence type="ECO:0000256" key="3">
    <source>
        <dbReference type="ARBA" id="ARBA00022553"/>
    </source>
</evidence>
<evidence type="ECO:0000259" key="15">
    <source>
        <dbReference type="PROSITE" id="PS50112"/>
    </source>
</evidence>
<reference evidence="16 17" key="1">
    <citation type="journal article" date="2013" name="Nat. Commun.">
        <title>Genome sequence and functional genomic analysis of the oil-degrading bacterium Oleispira antarctica.</title>
        <authorList>
            <person name="Kube M."/>
            <person name="Chernikova T.N."/>
            <person name="Al-Ramahi Y."/>
            <person name="Beloqui A."/>
            <person name="Lopez-Cortez N."/>
            <person name="Guazzaroni M.E."/>
            <person name="Heipieper H.J."/>
            <person name="Klages S."/>
            <person name="Kotsyurbenko O.R."/>
            <person name="Langer I."/>
            <person name="Nechitaylo T.Y."/>
            <person name="Lunsdorf H."/>
            <person name="Fernandez M."/>
            <person name="Juarez S."/>
            <person name="Ciordia S."/>
            <person name="Singer A."/>
            <person name="Kagan O."/>
            <person name="Egorova O."/>
            <person name="Petit P.A."/>
            <person name="Stogios P."/>
            <person name="Kim Y."/>
            <person name="Tchigvintsev A."/>
            <person name="Flick R."/>
            <person name="Denaro R."/>
            <person name="Genovese M."/>
            <person name="Albar J.P."/>
            <person name="Reva O.N."/>
            <person name="Martinez-Gomariz M."/>
            <person name="Tran H."/>
            <person name="Ferrer M."/>
            <person name="Savchenko A."/>
            <person name="Yakunin A.F."/>
            <person name="Yakimov M.M."/>
            <person name="Golyshina O.V."/>
            <person name="Reinhardt R."/>
            <person name="Golyshin P.N."/>
        </authorList>
    </citation>
    <scope>NUCLEOTIDE SEQUENCE [LARGE SCALE GENOMIC DNA]</scope>
</reference>
<keyword evidence="12" id="KW-1133">Transmembrane helix</keyword>
<dbReference type="InterPro" id="IPR035965">
    <property type="entry name" value="PAS-like_dom_sf"/>
</dbReference>
<keyword evidence="7" id="KW-0067">ATP-binding</keyword>
<dbReference type="FunFam" id="3.30.565.10:FF:000010">
    <property type="entry name" value="Sensor histidine kinase RcsC"/>
    <property type="match status" value="1"/>
</dbReference>
<dbReference type="InterPro" id="IPR036890">
    <property type="entry name" value="HATPase_C_sf"/>
</dbReference>
<keyword evidence="12" id="KW-0472">Membrane</keyword>
<dbReference type="AlphaFoldDB" id="R4YRV3"/>
<gene>
    <name evidence="16" type="ORF">OLEAN_C36510</name>
</gene>
<dbReference type="Pfam" id="PF00512">
    <property type="entry name" value="HisKA"/>
    <property type="match status" value="1"/>
</dbReference>
<dbReference type="InterPro" id="IPR005467">
    <property type="entry name" value="His_kinase_dom"/>
</dbReference>
<dbReference type="Pfam" id="PF00072">
    <property type="entry name" value="Response_reg"/>
    <property type="match status" value="1"/>
</dbReference>
<evidence type="ECO:0000256" key="9">
    <source>
        <dbReference type="ARBA" id="ARBA00064003"/>
    </source>
</evidence>
<dbReference type="Gene3D" id="3.30.565.10">
    <property type="entry name" value="Histidine kinase-like ATPase, C-terminal domain"/>
    <property type="match status" value="1"/>
</dbReference>
<accession>R4YRV3</accession>
<dbReference type="SUPFAM" id="SSF55785">
    <property type="entry name" value="PYP-like sensor domain (PAS domain)"/>
    <property type="match status" value="2"/>
</dbReference>
<dbReference type="Gene3D" id="3.30.450.20">
    <property type="entry name" value="PAS domain"/>
    <property type="match status" value="1"/>
</dbReference>
<dbReference type="SUPFAM" id="SSF55874">
    <property type="entry name" value="ATPase domain of HSP90 chaperone/DNA topoisomerase II/histidine kinase"/>
    <property type="match status" value="1"/>
</dbReference>
<dbReference type="GO" id="GO:0005524">
    <property type="term" value="F:ATP binding"/>
    <property type="evidence" value="ECO:0007669"/>
    <property type="project" value="UniProtKB-KW"/>
</dbReference>
<keyword evidence="8" id="KW-0902">Two-component regulatory system</keyword>
<dbReference type="SUPFAM" id="SSF47384">
    <property type="entry name" value="Homodimeric domain of signal transducing histidine kinase"/>
    <property type="match status" value="1"/>
</dbReference>
<dbReference type="SMART" id="SM00091">
    <property type="entry name" value="PAS"/>
    <property type="match status" value="1"/>
</dbReference>
<dbReference type="PANTHER" id="PTHR45339:SF1">
    <property type="entry name" value="HYBRID SIGNAL TRANSDUCTION HISTIDINE KINASE J"/>
    <property type="match status" value="1"/>
</dbReference>
<dbReference type="EC" id="2.7.13.3" evidence="2"/>
<feature type="domain" description="PAS" evidence="15">
    <location>
        <begin position="303"/>
        <end position="373"/>
    </location>
</feature>
<dbReference type="InterPro" id="IPR001789">
    <property type="entry name" value="Sig_transdc_resp-reg_receiver"/>
</dbReference>
<evidence type="ECO:0000313" key="16">
    <source>
        <dbReference type="EMBL" id="CCK77827.1"/>
    </source>
</evidence>
<evidence type="ECO:0000256" key="5">
    <source>
        <dbReference type="ARBA" id="ARBA00022741"/>
    </source>
</evidence>
<comment type="catalytic activity">
    <reaction evidence="1">
        <text>ATP + protein L-histidine = ADP + protein N-phospho-L-histidine.</text>
        <dbReference type="EC" id="2.7.13.3"/>
    </reaction>
</comment>
<dbReference type="PRINTS" id="PR00344">
    <property type="entry name" value="BCTRLSENSOR"/>
</dbReference>
<keyword evidence="17" id="KW-1185">Reference proteome</keyword>
<comment type="subunit">
    <text evidence="9">At low DSF concentrations, interacts with RpfF.</text>
</comment>
<dbReference type="InterPro" id="IPR003594">
    <property type="entry name" value="HATPase_dom"/>
</dbReference>
<proteinExistence type="predicted"/>
<evidence type="ECO:0000256" key="6">
    <source>
        <dbReference type="ARBA" id="ARBA00022777"/>
    </source>
</evidence>
<keyword evidence="12" id="KW-0812">Transmembrane</keyword>
<protein>
    <recommendedName>
        <fullName evidence="10">Sensory/regulatory protein RpfC</fullName>
        <ecNumber evidence="2">2.7.13.3</ecNumber>
    </recommendedName>
</protein>
<dbReference type="Gene3D" id="1.10.287.130">
    <property type="match status" value="1"/>
</dbReference>
<dbReference type="NCBIfam" id="TIGR00229">
    <property type="entry name" value="sensory_box"/>
    <property type="match status" value="1"/>
</dbReference>
<feature type="transmembrane region" description="Helical" evidence="12">
    <location>
        <begin position="6"/>
        <end position="27"/>
    </location>
</feature>
<dbReference type="KEGG" id="oai:OLEAN_C36510"/>
<evidence type="ECO:0000256" key="2">
    <source>
        <dbReference type="ARBA" id="ARBA00012438"/>
    </source>
</evidence>
<dbReference type="Proteomes" id="UP000032749">
    <property type="component" value="Chromosome"/>
</dbReference>
<feature type="transmembrane region" description="Helical" evidence="12">
    <location>
        <begin position="147"/>
        <end position="166"/>
    </location>
</feature>
<sequence>MGKQSHTVIILALCVFLLTGAAWYIGLEQSYQQKQASLKNFVQLLSATNNKMSKGQQDRLAHQQNFKLYRIIRNQYELVSIKPNDHNLNKTLILQSLQQADGFISAPENSENTLFYKHQIDKKTVLIASASLITVRQSYITATQKPMLTLLTLGLILSLVLFLWQYSQWSNFRKKKGLLEKQKRALGVYLKLDTNFQIIECNSDFIATFPNSKNVNIRHLIKSSERERVEQYLSQALASKTLIDFECTLIQEHQGNETFNQQDDESRWAMRAKPIVDNNQAYILISADDISKRHYMEVELRHERNRMQAYLNTMHTLLIITDRHGKIIEANRQFMLLIGGSENSIINKPISHFCPKRSHHKINNYLRNLTPEAGSTVSAEFPLVAITGKEYTIDWRITSVPNDSDSDNNDDYRENHSEEILLTGLDITESVANNQALKLANIQIREALRSAESANQSKSVFLANMSHEIRTPMNGILGAAELILDQTTDDEKKQYIDIIHSSSHSLLNIINDILDLSKIESGSFELEQINFDLHQLCNEVYQLFSSAAKQKGIQILYFYGADLPQFWIGDPNRIRQILNNLFSNALKFTHQGRIDLRVQGERLANHQYDLKIQVKDSGIGIAEKKVGHIFSAFQQADTSTSRKYGGTGLGLTISQHLASAMQGIIEVESELGTGSTFSLHVPLKPGVIENRIKRSGLIRNYQAKVLLAEDNEVNAKIASKILTKLGIEATVVENGELAIHETTAKTFDLILMDINMPIMDGITATEKIRELSFPKNQVPILALTANAMMEDKERCINAGMNGFISKPIKLERLVEELDNVLSCVD</sequence>
<dbReference type="SUPFAM" id="SSF52172">
    <property type="entry name" value="CheY-like"/>
    <property type="match status" value="1"/>
</dbReference>
<feature type="modified residue" description="4-aspartylphosphate" evidence="11">
    <location>
        <position position="753"/>
    </location>
</feature>
<dbReference type="SMART" id="SM00388">
    <property type="entry name" value="HisKA"/>
    <property type="match status" value="1"/>
</dbReference>
<dbReference type="EMBL" id="FO203512">
    <property type="protein sequence ID" value="CCK77827.1"/>
    <property type="molecule type" value="Genomic_DNA"/>
</dbReference>
<evidence type="ECO:0000256" key="10">
    <source>
        <dbReference type="ARBA" id="ARBA00068150"/>
    </source>
</evidence>
<dbReference type="PROSITE" id="PS50109">
    <property type="entry name" value="HIS_KIN"/>
    <property type="match status" value="1"/>
</dbReference>
<evidence type="ECO:0000256" key="12">
    <source>
        <dbReference type="SAM" id="Phobius"/>
    </source>
</evidence>
<dbReference type="Pfam" id="PF02518">
    <property type="entry name" value="HATPase_c"/>
    <property type="match status" value="1"/>
</dbReference>
<dbReference type="SMART" id="SM00387">
    <property type="entry name" value="HATPase_c"/>
    <property type="match status" value="1"/>
</dbReference>
<dbReference type="CDD" id="cd00082">
    <property type="entry name" value="HisKA"/>
    <property type="match status" value="1"/>
</dbReference>
<dbReference type="PANTHER" id="PTHR45339">
    <property type="entry name" value="HYBRID SIGNAL TRANSDUCTION HISTIDINE KINASE J"/>
    <property type="match status" value="1"/>
</dbReference>
<evidence type="ECO:0000256" key="11">
    <source>
        <dbReference type="PROSITE-ProRule" id="PRU00169"/>
    </source>
</evidence>
<keyword evidence="4 16" id="KW-0808">Transferase</keyword>
<feature type="domain" description="Response regulatory" evidence="14">
    <location>
        <begin position="704"/>
        <end position="821"/>
    </location>
</feature>
<dbReference type="InterPro" id="IPR003661">
    <property type="entry name" value="HisK_dim/P_dom"/>
</dbReference>
<dbReference type="CDD" id="cd17546">
    <property type="entry name" value="REC_hyHK_CKI1_RcsC-like"/>
    <property type="match status" value="1"/>
</dbReference>
<dbReference type="InterPro" id="IPR000014">
    <property type="entry name" value="PAS"/>
</dbReference>
<feature type="domain" description="Histidine kinase" evidence="13">
    <location>
        <begin position="464"/>
        <end position="685"/>
    </location>
</feature>
<dbReference type="InterPro" id="IPR004358">
    <property type="entry name" value="Sig_transdc_His_kin-like_C"/>
</dbReference>
<evidence type="ECO:0000259" key="13">
    <source>
        <dbReference type="PROSITE" id="PS50109"/>
    </source>
</evidence>
<dbReference type="GO" id="GO:0000155">
    <property type="term" value="F:phosphorelay sensor kinase activity"/>
    <property type="evidence" value="ECO:0007669"/>
    <property type="project" value="InterPro"/>
</dbReference>
<dbReference type="OrthoDB" id="5555669at2"/>
<dbReference type="SMART" id="SM00448">
    <property type="entry name" value="REC"/>
    <property type="match status" value="1"/>
</dbReference>
<organism evidence="16 17">
    <name type="scientific">Oleispira antarctica RB-8</name>
    <dbReference type="NCBI Taxonomy" id="698738"/>
    <lineage>
        <taxon>Bacteria</taxon>
        <taxon>Pseudomonadati</taxon>
        <taxon>Pseudomonadota</taxon>
        <taxon>Gammaproteobacteria</taxon>
        <taxon>Oceanospirillales</taxon>
        <taxon>Oceanospirillaceae</taxon>
        <taxon>Oleispira</taxon>
    </lineage>
</organism>
<evidence type="ECO:0000256" key="8">
    <source>
        <dbReference type="ARBA" id="ARBA00023012"/>
    </source>
</evidence>
<dbReference type="CDD" id="cd00130">
    <property type="entry name" value="PAS"/>
    <property type="match status" value="1"/>
</dbReference>
<dbReference type="PROSITE" id="PS50110">
    <property type="entry name" value="RESPONSE_REGULATORY"/>
    <property type="match status" value="1"/>
</dbReference>
<dbReference type="PROSITE" id="PS50112">
    <property type="entry name" value="PAS"/>
    <property type="match status" value="1"/>
</dbReference>